<proteinExistence type="predicted"/>
<reference evidence="1 2" key="1">
    <citation type="submission" date="2018-08" db="EMBL/GenBank/DDBJ databases">
        <title>Salinimonas sediminis sp. nov., a piezophilic bacterium isolated from a deep-sea sediment sample from the New Britain Trench.</title>
        <authorList>
            <person name="Cao J."/>
        </authorList>
    </citation>
    <scope>NUCLEOTIDE SEQUENCE [LARGE SCALE GENOMIC DNA]</scope>
    <source>
        <strain evidence="1 2">N102</strain>
    </source>
</reference>
<evidence type="ECO:0000313" key="1">
    <source>
        <dbReference type="EMBL" id="AXR06923.1"/>
    </source>
</evidence>
<name>A0A346NN16_9ALTE</name>
<dbReference type="Proteomes" id="UP000262073">
    <property type="component" value="Chromosome"/>
</dbReference>
<keyword evidence="2" id="KW-1185">Reference proteome</keyword>
<sequence>MFNPSIIIGKLVTKKRPIHGPFLPSDKAGRLLLAGYCWQVKLLVWRTRSDNDKIGITLVN</sequence>
<protein>
    <submittedName>
        <fullName evidence="1">Uncharacterized protein</fullName>
    </submittedName>
</protein>
<dbReference type="KEGG" id="salm:D0Y50_11500"/>
<dbReference type="AlphaFoldDB" id="A0A346NN16"/>
<gene>
    <name evidence="1" type="ORF">D0Y50_11500</name>
</gene>
<dbReference type="EMBL" id="CP031769">
    <property type="protein sequence ID" value="AXR06923.1"/>
    <property type="molecule type" value="Genomic_DNA"/>
</dbReference>
<evidence type="ECO:0000313" key="2">
    <source>
        <dbReference type="Proteomes" id="UP000262073"/>
    </source>
</evidence>
<accession>A0A346NN16</accession>
<organism evidence="1 2">
    <name type="scientific">Salinimonas sediminis</name>
    <dbReference type="NCBI Taxonomy" id="2303538"/>
    <lineage>
        <taxon>Bacteria</taxon>
        <taxon>Pseudomonadati</taxon>
        <taxon>Pseudomonadota</taxon>
        <taxon>Gammaproteobacteria</taxon>
        <taxon>Alteromonadales</taxon>
        <taxon>Alteromonadaceae</taxon>
        <taxon>Alteromonas/Salinimonas group</taxon>
        <taxon>Salinimonas</taxon>
    </lineage>
</organism>